<dbReference type="AlphaFoldDB" id="R7TDU5"/>
<evidence type="ECO:0000313" key="9">
    <source>
        <dbReference type="Proteomes" id="UP000014760"/>
    </source>
</evidence>
<reference evidence="7 9" key="2">
    <citation type="journal article" date="2013" name="Nature">
        <title>Insights into bilaterian evolution from three spiralian genomes.</title>
        <authorList>
            <person name="Simakov O."/>
            <person name="Marletaz F."/>
            <person name="Cho S.J."/>
            <person name="Edsinger-Gonzales E."/>
            <person name="Havlak P."/>
            <person name="Hellsten U."/>
            <person name="Kuo D.H."/>
            <person name="Larsson T."/>
            <person name="Lv J."/>
            <person name="Arendt D."/>
            <person name="Savage R."/>
            <person name="Osoegawa K."/>
            <person name="de Jong P."/>
            <person name="Grimwood J."/>
            <person name="Chapman J.A."/>
            <person name="Shapiro H."/>
            <person name="Aerts A."/>
            <person name="Otillar R.P."/>
            <person name="Terry A.Y."/>
            <person name="Boore J.L."/>
            <person name="Grigoriev I.V."/>
            <person name="Lindberg D.R."/>
            <person name="Seaver E.C."/>
            <person name="Weisblat D.A."/>
            <person name="Putnam N.H."/>
            <person name="Rokhsar D.S."/>
        </authorList>
    </citation>
    <scope>NUCLEOTIDE SEQUENCE</scope>
    <source>
        <strain evidence="7 9">I ESC-2004</strain>
    </source>
</reference>
<feature type="compositionally biased region" description="Polar residues" evidence="5">
    <location>
        <begin position="37"/>
        <end position="51"/>
    </location>
</feature>
<proteinExistence type="predicted"/>
<dbReference type="Pfam" id="PF08265">
    <property type="entry name" value="YL1_C"/>
    <property type="match status" value="1"/>
</dbReference>
<keyword evidence="2" id="KW-0805">Transcription regulation</keyword>
<feature type="domain" description="Vps72/YL1 C-terminal" evidence="6">
    <location>
        <begin position="116"/>
        <end position="145"/>
    </location>
</feature>
<dbReference type="STRING" id="283909.R7TDU5"/>
<keyword evidence="3" id="KW-0804">Transcription</keyword>
<evidence type="ECO:0000313" key="7">
    <source>
        <dbReference type="EMBL" id="ELT89662.1"/>
    </source>
</evidence>
<dbReference type="OrthoDB" id="49520at2759"/>
<dbReference type="EMBL" id="KB311230">
    <property type="protein sequence ID" value="ELT89662.1"/>
    <property type="molecule type" value="Genomic_DNA"/>
</dbReference>
<gene>
    <name evidence="7" type="ORF">CAPTEDRAFT_145158</name>
</gene>
<dbReference type="SMART" id="SM00993">
    <property type="entry name" value="YL1_C"/>
    <property type="match status" value="1"/>
</dbReference>
<evidence type="ECO:0000256" key="2">
    <source>
        <dbReference type="ARBA" id="ARBA00023015"/>
    </source>
</evidence>
<evidence type="ECO:0000256" key="5">
    <source>
        <dbReference type="SAM" id="MobiDB-lite"/>
    </source>
</evidence>
<dbReference type="EMBL" id="AMQN01014744">
    <property type="status" value="NOT_ANNOTATED_CDS"/>
    <property type="molecule type" value="Genomic_DNA"/>
</dbReference>
<dbReference type="InterPro" id="IPR013272">
    <property type="entry name" value="Vps72/YL1_C"/>
</dbReference>
<reference evidence="8" key="3">
    <citation type="submission" date="2015-06" db="UniProtKB">
        <authorList>
            <consortium name="EnsemblMetazoa"/>
        </authorList>
    </citation>
    <scope>IDENTIFICATION</scope>
</reference>
<comment type="subcellular location">
    <subcellularLocation>
        <location evidence="1">Nucleus</location>
    </subcellularLocation>
</comment>
<dbReference type="GO" id="GO:0006338">
    <property type="term" value="P:chromatin remodeling"/>
    <property type="evidence" value="ECO:0007669"/>
    <property type="project" value="InterPro"/>
</dbReference>
<dbReference type="GO" id="GO:0031011">
    <property type="term" value="C:Ino80 complex"/>
    <property type="evidence" value="ECO:0007669"/>
    <property type="project" value="InterPro"/>
</dbReference>
<dbReference type="EnsemblMetazoa" id="CapteT145158">
    <property type="protein sequence ID" value="CapteP145158"/>
    <property type="gene ID" value="CapteG145158"/>
</dbReference>
<evidence type="ECO:0000256" key="3">
    <source>
        <dbReference type="ARBA" id="ARBA00023163"/>
    </source>
</evidence>
<reference evidence="9" key="1">
    <citation type="submission" date="2012-12" db="EMBL/GenBank/DDBJ databases">
        <authorList>
            <person name="Hellsten U."/>
            <person name="Grimwood J."/>
            <person name="Chapman J.A."/>
            <person name="Shapiro H."/>
            <person name="Aerts A."/>
            <person name="Otillar R.P."/>
            <person name="Terry A.Y."/>
            <person name="Boore J.L."/>
            <person name="Simakov O."/>
            <person name="Marletaz F."/>
            <person name="Cho S.-J."/>
            <person name="Edsinger-Gonzales E."/>
            <person name="Havlak P."/>
            <person name="Kuo D.-H."/>
            <person name="Larsson T."/>
            <person name="Lv J."/>
            <person name="Arendt D."/>
            <person name="Savage R."/>
            <person name="Osoegawa K."/>
            <person name="de Jong P."/>
            <person name="Lindberg D.R."/>
            <person name="Seaver E.C."/>
            <person name="Weisblat D.A."/>
            <person name="Putnam N.H."/>
            <person name="Grigoriev I.V."/>
            <person name="Rokhsar D.S."/>
        </authorList>
    </citation>
    <scope>NUCLEOTIDE SEQUENCE</scope>
    <source>
        <strain evidence="9">I ESC-2004</strain>
    </source>
</reference>
<keyword evidence="9" id="KW-1185">Reference proteome</keyword>
<dbReference type="InterPro" id="IPR029525">
    <property type="entry name" value="INO80C/Ies6"/>
</dbReference>
<dbReference type="FunCoup" id="R7TDU5">
    <property type="interactions" value="14"/>
</dbReference>
<dbReference type="HOGENOM" id="CLU_071116_0_0_1"/>
<dbReference type="PANTHER" id="PTHR31200:SF1">
    <property type="entry name" value="INO80 COMPLEX SUBUNIT C"/>
    <property type="match status" value="1"/>
</dbReference>
<dbReference type="Proteomes" id="UP000014760">
    <property type="component" value="Unassembled WGS sequence"/>
</dbReference>
<evidence type="ECO:0000256" key="4">
    <source>
        <dbReference type="ARBA" id="ARBA00023242"/>
    </source>
</evidence>
<feature type="region of interest" description="Disordered" evidence="5">
    <location>
        <begin position="1"/>
        <end position="51"/>
    </location>
</feature>
<keyword evidence="4" id="KW-0539">Nucleus</keyword>
<evidence type="ECO:0000256" key="1">
    <source>
        <dbReference type="ARBA" id="ARBA00004123"/>
    </source>
</evidence>
<dbReference type="OMA" id="KNCVYRP"/>
<accession>R7TDU5</accession>
<evidence type="ECO:0000259" key="6">
    <source>
        <dbReference type="SMART" id="SM00993"/>
    </source>
</evidence>
<evidence type="ECO:0000313" key="8">
    <source>
        <dbReference type="EnsemblMetazoa" id="CapteP145158"/>
    </source>
</evidence>
<sequence length="167" mass="18218">MSSAKKRSKAAAAEAKKKKIATVGAILQSEGDKDESATSSPIPFPESETSSPVKQYIFKNPNFVHSAKGSGKRGPGHRTWKTLKQIVASERAYPRKADDTSYESLDAPPSFIPAKKYSDLSGLPSNYTDPQTKLRYHNADEFSRIKMLPSDIVSGYLALRKANSAVP</sequence>
<protein>
    <recommendedName>
        <fullName evidence="6">Vps72/YL1 C-terminal domain-containing protein</fullName>
    </recommendedName>
</protein>
<dbReference type="PANTHER" id="PTHR31200">
    <property type="entry name" value="INO80 COMPLEX SUBUNIT C"/>
    <property type="match status" value="1"/>
</dbReference>
<organism evidence="7">
    <name type="scientific">Capitella teleta</name>
    <name type="common">Polychaete worm</name>
    <dbReference type="NCBI Taxonomy" id="283909"/>
    <lineage>
        <taxon>Eukaryota</taxon>
        <taxon>Metazoa</taxon>
        <taxon>Spiralia</taxon>
        <taxon>Lophotrochozoa</taxon>
        <taxon>Annelida</taxon>
        <taxon>Polychaeta</taxon>
        <taxon>Sedentaria</taxon>
        <taxon>Scolecida</taxon>
        <taxon>Capitellidae</taxon>
        <taxon>Capitella</taxon>
    </lineage>
</organism>
<name>R7TDU5_CAPTE</name>